<keyword evidence="11" id="KW-1185">Reference proteome</keyword>
<gene>
    <name evidence="10" type="ORF">AB1Y20_000647</name>
</gene>
<dbReference type="GO" id="GO:0051213">
    <property type="term" value="F:dioxygenase activity"/>
    <property type="evidence" value="ECO:0007669"/>
    <property type="project" value="UniProtKB-KW"/>
</dbReference>
<evidence type="ECO:0000256" key="7">
    <source>
        <dbReference type="ARBA" id="ARBA00023242"/>
    </source>
</evidence>
<dbReference type="SMART" id="SM00558">
    <property type="entry name" value="JmjC"/>
    <property type="match status" value="1"/>
</dbReference>
<evidence type="ECO:0000256" key="6">
    <source>
        <dbReference type="ARBA" id="ARBA00023004"/>
    </source>
</evidence>
<dbReference type="Gene3D" id="2.60.120.650">
    <property type="entry name" value="Cupin"/>
    <property type="match status" value="1"/>
</dbReference>
<dbReference type="PROSITE" id="PS51184">
    <property type="entry name" value="JMJC"/>
    <property type="match status" value="1"/>
</dbReference>
<keyword evidence="4" id="KW-0223">Dioxygenase</keyword>
<dbReference type="Pfam" id="PF13621">
    <property type="entry name" value="Cupin_8"/>
    <property type="match status" value="1"/>
</dbReference>
<keyword evidence="6" id="KW-0408">Iron</keyword>
<comment type="caution">
    <text evidence="10">The sequence shown here is derived from an EMBL/GenBank/DDBJ whole genome shotgun (WGS) entry which is preliminary data.</text>
</comment>
<proteinExistence type="predicted"/>
<accession>A0AB34K980</accession>
<sequence length="485" mass="54000">MAAVKRRREPLLDAAPCERRRRDGDNAADSARSCETTWPPLDPSLLDEAISALPEEGRIASSLLRKAVEHHASAEWQSVASHAREAERIAWSALHTGHWTRVPTSWRAVYMAAAYYTAAGEFLAASALPDQQDAGIHPERAALGALRTVDLGLMLGDHTFRQDLLRAAETLEAQRSSSSHEGELASSKEENTAHEARSTVVVPVPSRRPLSGTLPSLPVLALPSLPFFYNECMLAARPAVLSHVIDSWPACGERSWSNLGYLKAVAGDRTVPVELGAHYADPQFDEQLMTLRTFIEEFIEQPPANGHTGYLAQHQLFEHLPRLRRDIQIPDYCALSLEDAGSEVDEAVASDEPHRGLQDERSRRSTGSDAVRINAWFGPAGTLSPLHHDRYHNLLAQVTGSKYVRLYEPTQKNEECLYPHLSGPHKITSQIVDPDKVDASEFPLFHQAAYVDLQLNAKDVLYIPPHWWHFVEASETSFSVSFWWL</sequence>
<keyword evidence="5" id="KW-0560">Oxidoreductase</keyword>
<keyword evidence="3" id="KW-0479">Metal-binding</keyword>
<comment type="cofactor">
    <cofactor evidence="1">
        <name>Fe(2+)</name>
        <dbReference type="ChEBI" id="CHEBI:29033"/>
    </cofactor>
</comment>
<dbReference type="GO" id="GO:0046872">
    <property type="term" value="F:metal ion binding"/>
    <property type="evidence" value="ECO:0007669"/>
    <property type="project" value="UniProtKB-KW"/>
</dbReference>
<evidence type="ECO:0000256" key="5">
    <source>
        <dbReference type="ARBA" id="ARBA00023002"/>
    </source>
</evidence>
<protein>
    <recommendedName>
        <fullName evidence="9">JmjC domain-containing protein</fullName>
    </recommendedName>
</protein>
<evidence type="ECO:0000313" key="10">
    <source>
        <dbReference type="EMBL" id="KAL1529708.1"/>
    </source>
</evidence>
<evidence type="ECO:0000256" key="2">
    <source>
        <dbReference type="ARBA" id="ARBA00004123"/>
    </source>
</evidence>
<feature type="region of interest" description="Disordered" evidence="8">
    <location>
        <begin position="344"/>
        <end position="366"/>
    </location>
</feature>
<evidence type="ECO:0000313" key="11">
    <source>
        <dbReference type="Proteomes" id="UP001515480"/>
    </source>
</evidence>
<evidence type="ECO:0000256" key="3">
    <source>
        <dbReference type="ARBA" id="ARBA00022723"/>
    </source>
</evidence>
<feature type="compositionally biased region" description="Basic and acidic residues" evidence="8">
    <location>
        <begin position="16"/>
        <end position="25"/>
    </location>
</feature>
<evidence type="ECO:0000259" key="9">
    <source>
        <dbReference type="PROSITE" id="PS51184"/>
    </source>
</evidence>
<dbReference type="PANTHER" id="PTHR12461:SF105">
    <property type="entry name" value="HYPOXIA-INDUCIBLE FACTOR 1-ALPHA INHIBITOR"/>
    <property type="match status" value="1"/>
</dbReference>
<dbReference type="EMBL" id="JBGBPQ010000001">
    <property type="protein sequence ID" value="KAL1529708.1"/>
    <property type="molecule type" value="Genomic_DNA"/>
</dbReference>
<dbReference type="Pfam" id="PF24472">
    <property type="entry name" value="ARM_KDM8_N"/>
    <property type="match status" value="1"/>
</dbReference>
<feature type="domain" description="JmjC" evidence="9">
    <location>
        <begin position="318"/>
        <end position="485"/>
    </location>
</feature>
<dbReference type="InterPro" id="IPR003347">
    <property type="entry name" value="JmjC_dom"/>
</dbReference>
<evidence type="ECO:0000256" key="4">
    <source>
        <dbReference type="ARBA" id="ARBA00022964"/>
    </source>
</evidence>
<evidence type="ECO:0000256" key="8">
    <source>
        <dbReference type="SAM" id="MobiDB-lite"/>
    </source>
</evidence>
<dbReference type="Proteomes" id="UP001515480">
    <property type="component" value="Unassembled WGS sequence"/>
</dbReference>
<feature type="region of interest" description="Disordered" evidence="8">
    <location>
        <begin position="171"/>
        <end position="199"/>
    </location>
</feature>
<dbReference type="PANTHER" id="PTHR12461">
    <property type="entry name" value="HYPOXIA-INDUCIBLE FACTOR 1 ALPHA INHIBITOR-RELATED"/>
    <property type="match status" value="1"/>
</dbReference>
<evidence type="ECO:0000256" key="1">
    <source>
        <dbReference type="ARBA" id="ARBA00001954"/>
    </source>
</evidence>
<feature type="compositionally biased region" description="Basic and acidic residues" evidence="8">
    <location>
        <begin position="351"/>
        <end position="363"/>
    </location>
</feature>
<dbReference type="InterPro" id="IPR041667">
    <property type="entry name" value="Cupin_8"/>
</dbReference>
<feature type="region of interest" description="Disordered" evidence="8">
    <location>
        <begin position="1"/>
        <end position="36"/>
    </location>
</feature>
<feature type="compositionally biased region" description="Basic and acidic residues" evidence="8">
    <location>
        <begin position="178"/>
        <end position="197"/>
    </location>
</feature>
<comment type="subcellular location">
    <subcellularLocation>
        <location evidence="2">Nucleus</location>
    </subcellularLocation>
</comment>
<name>A0AB34K980_PRYPA</name>
<organism evidence="10 11">
    <name type="scientific">Prymnesium parvum</name>
    <name type="common">Toxic golden alga</name>
    <dbReference type="NCBI Taxonomy" id="97485"/>
    <lineage>
        <taxon>Eukaryota</taxon>
        <taxon>Haptista</taxon>
        <taxon>Haptophyta</taxon>
        <taxon>Prymnesiophyceae</taxon>
        <taxon>Prymnesiales</taxon>
        <taxon>Prymnesiaceae</taxon>
        <taxon>Prymnesium</taxon>
    </lineage>
</organism>
<dbReference type="AlphaFoldDB" id="A0AB34K980"/>
<dbReference type="SUPFAM" id="SSF51197">
    <property type="entry name" value="Clavaminate synthase-like"/>
    <property type="match status" value="1"/>
</dbReference>
<reference evidence="10 11" key="1">
    <citation type="journal article" date="2024" name="Science">
        <title>Giant polyketide synthase enzymes in the biosynthesis of giant marine polyether toxins.</title>
        <authorList>
            <person name="Fallon T.R."/>
            <person name="Shende V.V."/>
            <person name="Wierzbicki I.H."/>
            <person name="Pendleton A.L."/>
            <person name="Watervoot N.F."/>
            <person name="Auber R.P."/>
            <person name="Gonzalez D.J."/>
            <person name="Wisecaver J.H."/>
            <person name="Moore B.S."/>
        </authorList>
    </citation>
    <scope>NUCLEOTIDE SEQUENCE [LARGE SCALE GENOMIC DNA]</scope>
    <source>
        <strain evidence="10 11">12B1</strain>
    </source>
</reference>
<dbReference type="InterPro" id="IPR056520">
    <property type="entry name" value="ARM_KDM8_N"/>
</dbReference>
<dbReference type="GO" id="GO:0005634">
    <property type="term" value="C:nucleus"/>
    <property type="evidence" value="ECO:0007669"/>
    <property type="project" value="UniProtKB-SubCell"/>
</dbReference>
<keyword evidence="7" id="KW-0539">Nucleus</keyword>